<evidence type="ECO:0000313" key="4">
    <source>
        <dbReference type="Proteomes" id="UP000320390"/>
    </source>
</evidence>
<dbReference type="Proteomes" id="UP000320390">
    <property type="component" value="Chromosome"/>
</dbReference>
<proteinExistence type="predicted"/>
<feature type="chain" id="PRO_5022160761" description="Chromosome partition protein Smc" evidence="2">
    <location>
        <begin position="23"/>
        <end position="576"/>
    </location>
</feature>
<gene>
    <name evidence="3" type="ORF">Poly30_32900</name>
</gene>
<evidence type="ECO:0000256" key="1">
    <source>
        <dbReference type="SAM" id="MobiDB-lite"/>
    </source>
</evidence>
<organism evidence="3 4">
    <name type="scientific">Saltatorellus ferox</name>
    <dbReference type="NCBI Taxonomy" id="2528018"/>
    <lineage>
        <taxon>Bacteria</taxon>
        <taxon>Pseudomonadati</taxon>
        <taxon>Planctomycetota</taxon>
        <taxon>Planctomycetia</taxon>
        <taxon>Planctomycetia incertae sedis</taxon>
        <taxon>Saltatorellus</taxon>
    </lineage>
</organism>
<name>A0A518EUM8_9BACT</name>
<keyword evidence="2" id="KW-0732">Signal</keyword>
<dbReference type="AlphaFoldDB" id="A0A518EUM8"/>
<feature type="region of interest" description="Disordered" evidence="1">
    <location>
        <begin position="118"/>
        <end position="172"/>
    </location>
</feature>
<reference evidence="3 4" key="1">
    <citation type="submission" date="2019-02" db="EMBL/GenBank/DDBJ databases">
        <title>Deep-cultivation of Planctomycetes and their phenomic and genomic characterization uncovers novel biology.</title>
        <authorList>
            <person name="Wiegand S."/>
            <person name="Jogler M."/>
            <person name="Boedeker C."/>
            <person name="Pinto D."/>
            <person name="Vollmers J."/>
            <person name="Rivas-Marin E."/>
            <person name="Kohn T."/>
            <person name="Peeters S.H."/>
            <person name="Heuer A."/>
            <person name="Rast P."/>
            <person name="Oberbeckmann S."/>
            <person name="Bunk B."/>
            <person name="Jeske O."/>
            <person name="Meyerdierks A."/>
            <person name="Storesund J.E."/>
            <person name="Kallscheuer N."/>
            <person name="Luecker S."/>
            <person name="Lage O.M."/>
            <person name="Pohl T."/>
            <person name="Merkel B.J."/>
            <person name="Hornburger P."/>
            <person name="Mueller R.-W."/>
            <person name="Bruemmer F."/>
            <person name="Labrenz M."/>
            <person name="Spormann A.M."/>
            <person name="Op den Camp H."/>
            <person name="Overmann J."/>
            <person name="Amann R."/>
            <person name="Jetten M.S.M."/>
            <person name="Mascher T."/>
            <person name="Medema M.H."/>
            <person name="Devos D.P."/>
            <person name="Kaster A.-K."/>
            <person name="Ovreas L."/>
            <person name="Rohde M."/>
            <person name="Galperin M.Y."/>
            <person name="Jogler C."/>
        </authorList>
    </citation>
    <scope>NUCLEOTIDE SEQUENCE [LARGE SCALE GENOMIC DNA]</scope>
    <source>
        <strain evidence="3 4">Poly30</strain>
    </source>
</reference>
<keyword evidence="4" id="KW-1185">Reference proteome</keyword>
<evidence type="ECO:0008006" key="5">
    <source>
        <dbReference type="Google" id="ProtNLM"/>
    </source>
</evidence>
<evidence type="ECO:0000256" key="2">
    <source>
        <dbReference type="SAM" id="SignalP"/>
    </source>
</evidence>
<evidence type="ECO:0000313" key="3">
    <source>
        <dbReference type="EMBL" id="QDV07758.1"/>
    </source>
</evidence>
<feature type="compositionally biased region" description="Pro residues" evidence="1">
    <location>
        <begin position="122"/>
        <end position="165"/>
    </location>
</feature>
<accession>A0A518EUM8</accession>
<feature type="signal peptide" evidence="2">
    <location>
        <begin position="1"/>
        <end position="22"/>
    </location>
</feature>
<protein>
    <recommendedName>
        <fullName evidence="5">Chromosome partition protein Smc</fullName>
    </recommendedName>
</protein>
<dbReference type="EMBL" id="CP036434">
    <property type="protein sequence ID" value="QDV07758.1"/>
    <property type="molecule type" value="Genomic_DNA"/>
</dbReference>
<sequence length="576" mass="61996" precursor="true">MASLFSPLRALLFLFLIGSLTAAAPARSASLGDVEGVNSALKRAEANLQLVDGSIGHLTAPPKGSAAKLSRMRLDMAHADVEVAGKLVAALKDGVGVTEAKARFAAAEALYEKLDGILTGAPPAPKPQPKPQPTPVPTPAPKDPPKPDQPAPVPVPAPAPAPTPPATVKLGYPHADTFKNTLFTLNRVEQDTAKLAASMAECRPLEDQLSVSHRVTGAALELGKETLRQAGFVQAGFEKIPANGEGVAEAKKRLATARESLNSCMAYFQPLNEKLAQLVDPTAYPSLQTDLERLRDLSSAYRDPAMQFRQNRAAAADAFQQSDAALAECKRIEAAYARLVQQDTPEGRAVKSSCENLEEARAAFLTGAAEVSRALPAEIEKDIAEVERVAGEAVANQKPMWFTGGIPQQVGFIDDKLSLLMALDPVKGAETLAHVEALKAGLAKQADSLKELIIRENPLPADGYRGADRDAVVAIATDGWKHQQSDFELLAVRIPSDTWKRVTKWEYSNGTWYFVDVSWLQVRLIVADEDNPAQAIDRPVNVRMDHQNGDKMIGVPLWGFGDALQPSSYLLRTKIR</sequence>